<reference evidence="2" key="2">
    <citation type="submission" date="2015-01" db="EMBL/GenBank/DDBJ databases">
        <title>Evolutionary Origins and Diversification of the Mycorrhizal Mutualists.</title>
        <authorList>
            <consortium name="DOE Joint Genome Institute"/>
            <consortium name="Mycorrhizal Genomics Consortium"/>
            <person name="Kohler A."/>
            <person name="Kuo A."/>
            <person name="Nagy L.G."/>
            <person name="Floudas D."/>
            <person name="Copeland A."/>
            <person name="Barry K.W."/>
            <person name="Cichocki N."/>
            <person name="Veneault-Fourrey C."/>
            <person name="LaButti K."/>
            <person name="Lindquist E.A."/>
            <person name="Lipzen A."/>
            <person name="Lundell T."/>
            <person name="Morin E."/>
            <person name="Murat C."/>
            <person name="Riley R."/>
            <person name="Ohm R."/>
            <person name="Sun H."/>
            <person name="Tunlid A."/>
            <person name="Henrissat B."/>
            <person name="Grigoriev I.V."/>
            <person name="Hibbett D.S."/>
            <person name="Martin F."/>
        </authorList>
    </citation>
    <scope>NUCLEOTIDE SEQUENCE [LARGE SCALE GENOMIC DNA]</scope>
    <source>
        <strain evidence="2">F 1598</strain>
    </source>
</reference>
<dbReference type="HOGENOM" id="CLU_274072_0_0_1"/>
<keyword evidence="2" id="KW-1185">Reference proteome</keyword>
<name>A0A0C3F041_PILCF</name>
<evidence type="ECO:0000313" key="2">
    <source>
        <dbReference type="Proteomes" id="UP000054166"/>
    </source>
</evidence>
<protein>
    <submittedName>
        <fullName evidence="1">Uncharacterized protein</fullName>
    </submittedName>
</protein>
<dbReference type="OrthoDB" id="4137658at2759"/>
<proteinExistence type="predicted"/>
<organism evidence="1 2">
    <name type="scientific">Piloderma croceum (strain F 1598)</name>
    <dbReference type="NCBI Taxonomy" id="765440"/>
    <lineage>
        <taxon>Eukaryota</taxon>
        <taxon>Fungi</taxon>
        <taxon>Dikarya</taxon>
        <taxon>Basidiomycota</taxon>
        <taxon>Agaricomycotina</taxon>
        <taxon>Agaricomycetes</taxon>
        <taxon>Agaricomycetidae</taxon>
        <taxon>Atheliales</taxon>
        <taxon>Atheliaceae</taxon>
        <taxon>Piloderma</taxon>
    </lineage>
</organism>
<dbReference type="InParanoid" id="A0A0C3F041"/>
<evidence type="ECO:0000313" key="1">
    <source>
        <dbReference type="EMBL" id="KIM73336.1"/>
    </source>
</evidence>
<gene>
    <name evidence="1" type="ORF">PILCRDRAFT_93097</name>
</gene>
<dbReference type="Proteomes" id="UP000054166">
    <property type="component" value="Unassembled WGS sequence"/>
</dbReference>
<accession>A0A0C3F041</accession>
<dbReference type="AlphaFoldDB" id="A0A0C3F041"/>
<dbReference type="STRING" id="765440.A0A0C3F041"/>
<dbReference type="EMBL" id="KN833085">
    <property type="protein sequence ID" value="KIM73336.1"/>
    <property type="molecule type" value="Genomic_DNA"/>
</dbReference>
<sequence length="1171" mass="131445">MDQHSHSDSNDLQALHRRFHSIITLTTLISSINNNPQGGAHPKLARLSHLLTPIGKDKPQVDPVLDSYANLVARNFEVAATCYYNLNKTKDIASTGIAIVVNPEEDDGYHFLDTPDTCILVPDGTSPYSHQKPWDHISWIDPLPSHIATLKQYLAEYEQKQKPNERARQFFDFGPYMVTQCWPKMHRRIIHQSSQGFILNLGQITEEDVKDRFAFFQSIAATLPKRNDSALGILLVGMARDDQIEPLIMTPCGCPELSLRLTHILAAFGEIVGPSAKESNRLARDVYNEDTCWEFHQLLLTTLLSYGKALILLGKINDILQPNPTHRRKGKRTSTTVNINDLMQRREEYTERVMLCGRVLWRLAYSGVLHRHLTSLSADLDAPKSNKAELAIYQTYTNFHCVPIPGIVVEGDGIDREAGGEGDGIDCRAEGVGGVGDELREIIDDADLADLMGMTCKKWIRQQVTHWASLETISANVSTALNYREVSLIAMKHPCISNKAEVEPWETTVTDILATDQSSMDTDIPSAAAVINAIKNRTTFPAGSKWSPWWPNAIFYVFENKPCATFGTTVHCEAILASLVKFIPESQTENVKALIQNIEKNTIIAVSKQCCPACWELLNILRHHGVEFHVRGHHTTVHPVELPQWLPRDVMEELVIAVLPFDPLQASSKHTDALHLLVMQQASGHSGPAPDGLESHDFRDMDKRNRLDSTTRDEPGLDGDHPRVLVADNGASHLAHINLWSYNLNLRKDPLNNHIATVEGYLTEYKSLQTSKKDIITEGRLQSWFNLARNDIATRLPKQNNSALGILLVGMAQDDQIKPLIMAPCGRPELSSGLTHILATFREIVGPSAKESARLARDVYNEDTCWEFHQLLLATLLSYGKALVLLGKINDILQLNPTHRQKGKRTLTTTNINDLMQRREEYTEHVMLCGIVLWRLAYSGMLRRHLAVLRRGVILSAPMIDMGQLARYQLYTGFSHICVSPTDDCVMEGMDDDDDGCVGGDEDEEFQHIKDEAEESIELLYHKWLHLQASHWAVLDTVSVSARLSAPCGLKVSLIAVDHPNNKLRVEPWKTTVRDMLASGSPLSSTDTDILNAEAVIDTINRHVQLCMEEKARWLNPIFRAFENDPDGRTGSLILLHEIMVMMRQQRQVEYDFSLLMQDDSNAIRASACLL</sequence>
<reference evidence="1 2" key="1">
    <citation type="submission" date="2014-04" db="EMBL/GenBank/DDBJ databases">
        <authorList>
            <consortium name="DOE Joint Genome Institute"/>
            <person name="Kuo A."/>
            <person name="Tarkka M."/>
            <person name="Buscot F."/>
            <person name="Kohler A."/>
            <person name="Nagy L.G."/>
            <person name="Floudas D."/>
            <person name="Copeland A."/>
            <person name="Barry K.W."/>
            <person name="Cichocki N."/>
            <person name="Veneault-Fourrey C."/>
            <person name="LaButti K."/>
            <person name="Lindquist E.A."/>
            <person name="Lipzen A."/>
            <person name="Lundell T."/>
            <person name="Morin E."/>
            <person name="Murat C."/>
            <person name="Sun H."/>
            <person name="Tunlid A."/>
            <person name="Henrissat B."/>
            <person name="Grigoriev I.V."/>
            <person name="Hibbett D.S."/>
            <person name="Martin F."/>
            <person name="Nordberg H.P."/>
            <person name="Cantor M.N."/>
            <person name="Hua S.X."/>
        </authorList>
    </citation>
    <scope>NUCLEOTIDE SEQUENCE [LARGE SCALE GENOMIC DNA]</scope>
    <source>
        <strain evidence="1 2">F 1598</strain>
    </source>
</reference>